<comment type="caution">
    <text evidence="1">The sequence shown here is derived from an EMBL/GenBank/DDBJ whole genome shotgun (WGS) entry which is preliminary data.</text>
</comment>
<name>K1Z4L7_9BACT</name>
<organism evidence="1">
    <name type="scientific">uncultured bacterium</name>
    <name type="common">gcode 4</name>
    <dbReference type="NCBI Taxonomy" id="1234023"/>
    <lineage>
        <taxon>Bacteria</taxon>
        <taxon>environmental samples</taxon>
    </lineage>
</organism>
<feature type="non-terminal residue" evidence="1">
    <location>
        <position position="1"/>
    </location>
</feature>
<proteinExistence type="predicted"/>
<evidence type="ECO:0000313" key="1">
    <source>
        <dbReference type="EMBL" id="EKD44171.1"/>
    </source>
</evidence>
<accession>K1Z4L7</accession>
<sequence length="229" mass="26892">PNRLVIQNFRGDTLQKFPNYLKFERPKTTISNSALVSKFSRYKDEIYYKFPYSDTVFLINGSKLEPRYIIDLGKFKRPDDWIPEKGLQPVADYSKHGFYQFSFEVQEMDKYLYINAFSTGRFGGHTRSFLYDKSIDSTIFIKPAKVMDKVYVNGFENDFDGGQPLMPEWISSKYTIGRLTYINSITQYPDIIKDKYKSKTIRNQLINIVKNHDIDDNPVLIVAKHRVDK</sequence>
<dbReference type="Pfam" id="PF17170">
    <property type="entry name" value="DUF5128"/>
    <property type="match status" value="1"/>
</dbReference>
<dbReference type="EMBL" id="AMFJ01028950">
    <property type="protein sequence ID" value="EKD44171.1"/>
    <property type="molecule type" value="Genomic_DNA"/>
</dbReference>
<gene>
    <name evidence="1" type="ORF">ACD_71C00219G0001</name>
</gene>
<reference evidence="1" key="1">
    <citation type="journal article" date="2012" name="Science">
        <title>Fermentation, hydrogen, and sulfur metabolism in multiple uncultivated bacterial phyla.</title>
        <authorList>
            <person name="Wrighton K.C."/>
            <person name="Thomas B.C."/>
            <person name="Sharon I."/>
            <person name="Miller C.S."/>
            <person name="Castelle C.J."/>
            <person name="VerBerkmoes N.C."/>
            <person name="Wilkins M.J."/>
            <person name="Hettich R.L."/>
            <person name="Lipton M.S."/>
            <person name="Williams K.H."/>
            <person name="Long P.E."/>
            <person name="Banfield J.F."/>
        </authorList>
    </citation>
    <scope>NUCLEOTIDE SEQUENCE [LARGE SCALE GENOMIC DNA]</scope>
</reference>
<protein>
    <submittedName>
        <fullName evidence="1">Uncharacterized protein</fullName>
    </submittedName>
</protein>
<dbReference type="AlphaFoldDB" id="K1Z4L7"/>